<accession>A0A7S1JTG5</accession>
<dbReference type="EMBL" id="HBGB01015501">
    <property type="protein sequence ID" value="CAD9053909.1"/>
    <property type="molecule type" value="Transcribed_RNA"/>
</dbReference>
<sequence length="397" mass="44632">MAEKRAGHAENAAILKIDSGESRARLAELVVDALKNVQDYLANLDEKKTKAAAKELFRKAMRPARDCILNLDPEFVVKKFLSIIDRANTRLQQLAATIDSKDLGHLNQMPVQLTLKARGKIEEAWQTSGEETLHHSLESLICLGIELARELLRAFDSEQRMCDRDEIKPVCGALVAKGLEVVREVAKQMNVPQEDLTEIVEYASTMPDMVAAWLPDVELWDADEADTKLKDVTEGLADIESWLLPHEDHEEMTARLGFPSSWLDMGVKSLAEQMDDIEGKKADARDLLDSRVRQMTSFAQTADIDKISEKVGDFVVEIVRQCQSLLHKIDWGEISETARRLAECASELIKTPLLAYVIGVILFYPGWRSWLQTEGPRLILNCSAMLCLAAFVLDLYR</sequence>
<protein>
    <submittedName>
        <fullName evidence="1">Uncharacterized protein</fullName>
    </submittedName>
</protein>
<gene>
    <name evidence="1" type="ORF">VBRA1451_LOCUS8972</name>
</gene>
<reference evidence="1" key="1">
    <citation type="submission" date="2021-01" db="EMBL/GenBank/DDBJ databases">
        <authorList>
            <person name="Corre E."/>
            <person name="Pelletier E."/>
            <person name="Niang G."/>
            <person name="Scheremetjew M."/>
            <person name="Finn R."/>
            <person name="Kale V."/>
            <person name="Holt S."/>
            <person name="Cochrane G."/>
            <person name="Meng A."/>
            <person name="Brown T."/>
            <person name="Cohen L."/>
        </authorList>
    </citation>
    <scope>NUCLEOTIDE SEQUENCE</scope>
    <source>
        <strain evidence="1">CCMP3346</strain>
    </source>
</reference>
<organism evidence="1">
    <name type="scientific">Vitrella brassicaformis</name>
    <dbReference type="NCBI Taxonomy" id="1169539"/>
    <lineage>
        <taxon>Eukaryota</taxon>
        <taxon>Sar</taxon>
        <taxon>Alveolata</taxon>
        <taxon>Colpodellida</taxon>
        <taxon>Vitrellaceae</taxon>
        <taxon>Vitrella</taxon>
    </lineage>
</organism>
<proteinExistence type="predicted"/>
<evidence type="ECO:0000313" key="1">
    <source>
        <dbReference type="EMBL" id="CAD9053909.1"/>
    </source>
</evidence>
<dbReference type="AlphaFoldDB" id="A0A7S1JTG5"/>
<name>A0A7S1JTG5_9ALVE</name>